<gene>
    <name evidence="3" type="ORF">A6M13_06825</name>
</gene>
<dbReference type="Proteomes" id="UP000093199">
    <property type="component" value="Unassembled WGS sequence"/>
</dbReference>
<keyword evidence="2" id="KW-1133">Transmembrane helix</keyword>
<evidence type="ECO:0000313" key="4">
    <source>
        <dbReference type="Proteomes" id="UP000093199"/>
    </source>
</evidence>
<protein>
    <recommendedName>
        <fullName evidence="5">Zinc-ribbon domain-containing protein</fullName>
    </recommendedName>
</protein>
<accession>A0A1C0Y7H4</accession>
<keyword evidence="2" id="KW-0472">Membrane</keyword>
<comment type="caution">
    <text evidence="3">The sequence shown here is derived from an EMBL/GenBank/DDBJ whole genome shotgun (WGS) entry which is preliminary data.</text>
</comment>
<name>A0A1C0Y7H4_9BACL</name>
<organism evidence="3 4">
    <name type="scientific">Caryophanon tenue</name>
    <dbReference type="NCBI Taxonomy" id="33978"/>
    <lineage>
        <taxon>Bacteria</taxon>
        <taxon>Bacillati</taxon>
        <taxon>Bacillota</taxon>
        <taxon>Bacilli</taxon>
        <taxon>Bacillales</taxon>
        <taxon>Caryophanaceae</taxon>
        <taxon>Caryophanon</taxon>
    </lineage>
</organism>
<keyword evidence="2" id="KW-0812">Transmembrane</keyword>
<dbReference type="OrthoDB" id="2049100at2"/>
<proteinExistence type="predicted"/>
<feature type="region of interest" description="Disordered" evidence="1">
    <location>
        <begin position="69"/>
        <end position="92"/>
    </location>
</feature>
<reference evidence="3 4" key="1">
    <citation type="submission" date="2016-07" db="EMBL/GenBank/DDBJ databases">
        <title>Caryophanon tenue genome sequencing.</title>
        <authorList>
            <person name="Verma A."/>
            <person name="Pal Y."/>
            <person name="Krishnamurthi S."/>
        </authorList>
    </citation>
    <scope>NUCLEOTIDE SEQUENCE [LARGE SCALE GENOMIC DNA]</scope>
    <source>
        <strain evidence="3 4">DSM 14152</strain>
    </source>
</reference>
<evidence type="ECO:0008006" key="5">
    <source>
        <dbReference type="Google" id="ProtNLM"/>
    </source>
</evidence>
<dbReference type="RefSeq" id="WP_066548239.1">
    <property type="nucleotide sequence ID" value="NZ_MASJ01000039.1"/>
</dbReference>
<dbReference type="AlphaFoldDB" id="A0A1C0Y7H4"/>
<dbReference type="EMBL" id="MASJ01000039">
    <property type="protein sequence ID" value="OCS83108.1"/>
    <property type="molecule type" value="Genomic_DNA"/>
</dbReference>
<keyword evidence="4" id="KW-1185">Reference proteome</keyword>
<feature type="transmembrane region" description="Helical" evidence="2">
    <location>
        <begin position="98"/>
        <end position="124"/>
    </location>
</feature>
<sequence length="294" mass="32454">MDLRCTNCQQPIDDTMAYCEACGSRITLPPPTSEATVETQNLDIDEIIAAASMPPTPVKTNEAIETIFPPASAPETTQIAETPSVPPKEEKKKQRKPLPIALVLSYTLITVLLVSIVGIFTLLWSALPSPQKTLDSINSAFEQQNHQTFYDAFIKPSPMIATPEHFFETFVDEWPLLSLQLQAAIDEEKEFAVLQNAAGEDIVEMNITSTYGLSNMSLRYLPVDITLIAPLQYETIVIGDTELFSIYAKEIFNIYAVPGTYDMTLSHKNRTATVPITLQAAGTYTADFPVGDEQ</sequence>
<dbReference type="STRING" id="33978.A6M13_06825"/>
<evidence type="ECO:0000256" key="1">
    <source>
        <dbReference type="SAM" id="MobiDB-lite"/>
    </source>
</evidence>
<evidence type="ECO:0000313" key="3">
    <source>
        <dbReference type="EMBL" id="OCS83108.1"/>
    </source>
</evidence>
<evidence type="ECO:0000256" key="2">
    <source>
        <dbReference type="SAM" id="Phobius"/>
    </source>
</evidence>